<proteinExistence type="predicted"/>
<organism evidence="2 3">
    <name type="scientific">Rattus norvegicus</name>
    <name type="common">Rat</name>
    <dbReference type="NCBI Taxonomy" id="10116"/>
    <lineage>
        <taxon>Eukaryota</taxon>
        <taxon>Metazoa</taxon>
        <taxon>Chordata</taxon>
        <taxon>Craniata</taxon>
        <taxon>Vertebrata</taxon>
        <taxon>Euteleostomi</taxon>
        <taxon>Mammalia</taxon>
        <taxon>Eutheria</taxon>
        <taxon>Euarchontoglires</taxon>
        <taxon>Glires</taxon>
        <taxon>Rodentia</taxon>
        <taxon>Myomorpha</taxon>
        <taxon>Muroidea</taxon>
        <taxon>Muridae</taxon>
        <taxon>Murinae</taxon>
        <taxon>Rattus</taxon>
    </lineage>
</organism>
<evidence type="ECO:0000256" key="1">
    <source>
        <dbReference type="SAM" id="SignalP"/>
    </source>
</evidence>
<evidence type="ECO:0000313" key="2">
    <source>
        <dbReference type="EMBL" id="EDL83969.1"/>
    </source>
</evidence>
<keyword evidence="1" id="KW-0732">Signal</keyword>
<feature type="chain" id="PRO_5039905628" evidence="1">
    <location>
        <begin position="25"/>
        <end position="49"/>
    </location>
</feature>
<dbReference type="EMBL" id="CH474079">
    <property type="protein sequence ID" value="EDL83969.1"/>
    <property type="molecule type" value="Genomic_DNA"/>
</dbReference>
<name>A6KPJ7_RAT</name>
<evidence type="ECO:0000313" key="3">
    <source>
        <dbReference type="Proteomes" id="UP000234681"/>
    </source>
</evidence>
<gene>
    <name evidence="2" type="ORF">rCG_57186</name>
</gene>
<protein>
    <submittedName>
        <fullName evidence="2">RCG57186</fullName>
    </submittedName>
</protein>
<sequence length="49" mass="5234">MASPSHSVISSVSYILSFAACSLCHICVSNSGVDKCPRVHPQERTRSKG</sequence>
<dbReference type="Proteomes" id="UP000234681">
    <property type="component" value="Chromosome 14"/>
</dbReference>
<feature type="signal peptide" evidence="1">
    <location>
        <begin position="1"/>
        <end position="24"/>
    </location>
</feature>
<accession>A6KPJ7</accession>
<reference evidence="2 3" key="1">
    <citation type="submission" date="2005-09" db="EMBL/GenBank/DDBJ databases">
        <authorList>
            <person name="Mural R.J."/>
            <person name="Li P.W."/>
            <person name="Adams M.D."/>
            <person name="Amanatides P.G."/>
            <person name="Baden-Tillson H."/>
            <person name="Barnstead M."/>
            <person name="Chin S.H."/>
            <person name="Dew I."/>
            <person name="Evans C.A."/>
            <person name="Ferriera S."/>
            <person name="Flanigan M."/>
            <person name="Fosler C."/>
            <person name="Glodek A."/>
            <person name="Gu Z."/>
            <person name="Holt R.A."/>
            <person name="Jennings D."/>
            <person name="Kraft C.L."/>
            <person name="Lu F."/>
            <person name="Nguyen T."/>
            <person name="Nusskern D.R."/>
            <person name="Pfannkoch C.M."/>
            <person name="Sitter C."/>
            <person name="Sutton G.G."/>
            <person name="Venter J.C."/>
            <person name="Wang Z."/>
            <person name="Woodage T."/>
            <person name="Zheng X.H."/>
            <person name="Zhong F."/>
        </authorList>
    </citation>
    <scope>NUCLEOTIDE SEQUENCE [LARGE SCALE GENOMIC DNA]</scope>
    <source>
        <strain>BN</strain>
        <strain evidence="3">Sprague-Dawley</strain>
    </source>
</reference>
<dbReference type="AlphaFoldDB" id="A6KPJ7"/>